<organism evidence="1 2">
    <name type="scientific">Flavobacterium shii</name>
    <dbReference type="NCBI Taxonomy" id="2987687"/>
    <lineage>
        <taxon>Bacteria</taxon>
        <taxon>Pseudomonadati</taxon>
        <taxon>Bacteroidota</taxon>
        <taxon>Flavobacteriia</taxon>
        <taxon>Flavobacteriales</taxon>
        <taxon>Flavobacteriaceae</taxon>
        <taxon>Flavobacterium</taxon>
    </lineage>
</organism>
<dbReference type="RefSeq" id="WP_264207868.1">
    <property type="nucleotide sequence ID" value="NZ_JAOZEW010000023.1"/>
</dbReference>
<evidence type="ECO:0000313" key="2">
    <source>
        <dbReference type="Proteomes" id="UP001151079"/>
    </source>
</evidence>
<proteinExistence type="predicted"/>
<dbReference type="Proteomes" id="UP001151079">
    <property type="component" value="Unassembled WGS sequence"/>
</dbReference>
<accession>A0A9X2ZHC5</accession>
<name>A0A9X2ZHC5_9FLAO</name>
<comment type="caution">
    <text evidence="1">The sequence shown here is derived from an EMBL/GenBank/DDBJ whole genome shotgun (WGS) entry which is preliminary data.</text>
</comment>
<keyword evidence="2" id="KW-1185">Reference proteome</keyword>
<evidence type="ECO:0008006" key="3">
    <source>
        <dbReference type="Google" id="ProtNLM"/>
    </source>
</evidence>
<reference evidence="1" key="1">
    <citation type="submission" date="2022-10" db="EMBL/GenBank/DDBJ databases">
        <title>Two novel species of Flavobacterium.</title>
        <authorList>
            <person name="Liu Q."/>
            <person name="Xin Y.-H."/>
        </authorList>
    </citation>
    <scope>NUCLEOTIDE SEQUENCE</scope>
    <source>
        <strain evidence="1">LS1R49</strain>
    </source>
</reference>
<evidence type="ECO:0000313" key="1">
    <source>
        <dbReference type="EMBL" id="MCV9929782.1"/>
    </source>
</evidence>
<dbReference type="AlphaFoldDB" id="A0A9X2ZHC5"/>
<sequence>MAGNGFYIAERNEDGHDKHSIKKGDTFESVAEELGIEWQTLRAYHNTHCVADADVINAYFPSHLKFLLLKPIRLQANGELEEEPLKKVIFNNSFRIPFNRAKVKKNYVVMYTMENGEQVNTIKYKASVNWVATDKNEYSFFEIDRQSNLCINDKEADTIAEKLSEQISSILYPLVIVVDQTGKWIDIHNFKIIQERWRTRKQNILGNNEGMTINKYLDFVDSMLVEKDNLLKNLLDDWFLTVLFNGIHTDHTSDLAFTTTVDFPIIPKEVPVKFEIIQKIEEYLNSANMLVIKRKGILADIANDIASTENPQLGNYYAIYHLNPNNYMIENVSLVCNIMLDNPKKVTIEIHNLNDSKVIVGGVSKSLFVAEEVKKESFLKGLFKHF</sequence>
<protein>
    <recommendedName>
        <fullName evidence="3">LysM domain-containing protein</fullName>
    </recommendedName>
</protein>
<gene>
    <name evidence="1" type="ORF">OIU83_19125</name>
</gene>
<dbReference type="EMBL" id="JAOZEW010000023">
    <property type="protein sequence ID" value="MCV9929782.1"/>
    <property type="molecule type" value="Genomic_DNA"/>
</dbReference>